<organism evidence="1 2">
    <name type="scientific">Leptospira santarosai str. MOR084</name>
    <dbReference type="NCBI Taxonomy" id="1049984"/>
    <lineage>
        <taxon>Bacteria</taxon>
        <taxon>Pseudomonadati</taxon>
        <taxon>Spirochaetota</taxon>
        <taxon>Spirochaetia</taxon>
        <taxon>Leptospirales</taxon>
        <taxon>Leptospiraceae</taxon>
        <taxon>Leptospira</taxon>
    </lineage>
</organism>
<sequence length="99" mass="11864">MCLIGNSWFSFQGNPTFQFLKQTYSIIFIRRSRKYSRIEFYKKKSTLVLKKSEFVPKLQREIISLLGDHHILKNACYKGLHKMFLKQLRIQSFTDRSIV</sequence>
<evidence type="ECO:0000313" key="1">
    <source>
        <dbReference type="EMBL" id="EKO34572.1"/>
    </source>
</evidence>
<dbReference type="AlphaFoldDB" id="A0A0E2BSV9"/>
<gene>
    <name evidence="1" type="ORF">LEP1GSC179_3245</name>
</gene>
<keyword evidence="2" id="KW-1185">Reference proteome</keyword>
<accession>A0A0E2BSV9</accession>
<reference evidence="1" key="1">
    <citation type="submission" date="2012-10" db="EMBL/GenBank/DDBJ databases">
        <authorList>
            <person name="Harkins D.M."/>
            <person name="Durkin A.S."/>
            <person name="Brinkac L.M."/>
            <person name="Haft D.H."/>
            <person name="Selengut J.D."/>
            <person name="Sanka R."/>
            <person name="DePew J."/>
            <person name="Purushe J."/>
            <person name="Matthias M.A."/>
            <person name="Vinetz J.M."/>
            <person name="Sutton G.G."/>
            <person name="Nierman W.C."/>
            <person name="Fouts D.E."/>
        </authorList>
    </citation>
    <scope>NUCLEOTIDE SEQUENCE [LARGE SCALE GENOMIC DNA]</scope>
    <source>
        <strain evidence="1">MOR084</strain>
    </source>
</reference>
<proteinExistence type="predicted"/>
<evidence type="ECO:0000313" key="2">
    <source>
        <dbReference type="Proteomes" id="UP000006329"/>
    </source>
</evidence>
<name>A0A0E2BSV9_9LEPT</name>
<comment type="caution">
    <text evidence="1">The sequence shown here is derived from an EMBL/GenBank/DDBJ whole genome shotgun (WGS) entry which is preliminary data.</text>
</comment>
<dbReference type="Proteomes" id="UP000006329">
    <property type="component" value="Unassembled WGS sequence"/>
</dbReference>
<dbReference type="EMBL" id="AHON02000029">
    <property type="protein sequence ID" value="EKO34572.1"/>
    <property type="molecule type" value="Genomic_DNA"/>
</dbReference>
<protein>
    <submittedName>
        <fullName evidence="1">Uncharacterized protein</fullName>
    </submittedName>
</protein>